<evidence type="ECO:0000259" key="4">
    <source>
        <dbReference type="Pfam" id="PF08241"/>
    </source>
</evidence>
<comment type="similarity">
    <text evidence="1">Belongs to the methyltransferase superfamily.</text>
</comment>
<dbReference type="Pfam" id="PF08241">
    <property type="entry name" value="Methyltransf_11"/>
    <property type="match status" value="1"/>
</dbReference>
<dbReference type="SUPFAM" id="SSF53335">
    <property type="entry name" value="S-adenosyl-L-methionine-dependent methyltransferases"/>
    <property type="match status" value="1"/>
</dbReference>
<comment type="caution">
    <text evidence="5">The sequence shown here is derived from an EMBL/GenBank/DDBJ whole genome shotgun (WGS) entry which is preliminary data.</text>
</comment>
<dbReference type="EMBL" id="JAPFFF010000009">
    <property type="protein sequence ID" value="KAK8883191.1"/>
    <property type="molecule type" value="Genomic_DNA"/>
</dbReference>
<dbReference type="InterPro" id="IPR051419">
    <property type="entry name" value="Lys/N-term_MeTrsfase_sf"/>
</dbReference>
<evidence type="ECO:0000256" key="1">
    <source>
        <dbReference type="ARBA" id="ARBA00008361"/>
    </source>
</evidence>
<evidence type="ECO:0000313" key="6">
    <source>
        <dbReference type="Proteomes" id="UP001470230"/>
    </source>
</evidence>
<keyword evidence="3" id="KW-0808">Transferase</keyword>
<evidence type="ECO:0000256" key="2">
    <source>
        <dbReference type="ARBA" id="ARBA00022603"/>
    </source>
</evidence>
<dbReference type="InterPro" id="IPR013216">
    <property type="entry name" value="Methyltransf_11"/>
</dbReference>
<evidence type="ECO:0000313" key="5">
    <source>
        <dbReference type="EMBL" id="KAK8883191.1"/>
    </source>
</evidence>
<keyword evidence="2" id="KW-0489">Methyltransferase</keyword>
<evidence type="ECO:0000256" key="3">
    <source>
        <dbReference type="ARBA" id="ARBA00022679"/>
    </source>
</evidence>
<feature type="domain" description="Methyltransferase type 11" evidence="4">
    <location>
        <begin position="61"/>
        <end position="169"/>
    </location>
</feature>
<sequence length="214" mass="25391">MSRPDFIAPENDKYSDIQWWDEEFKKCKKGDIYEWYTNAKEFWDILNKFLKEFHGNDISILNLGCGISKVQDFIYDQGYKNITNCDGSPSCISLMKSEDTRGMKWDVVNLLERFPYSDSSFDFALDKATLDALITEKADKWEPDPEAFEISEKYFKEVDRVLKPDGIFIQISFGQPHFRRKLFERDIYNWDVEVQTIQPGQGFHFFLYICKKKK</sequence>
<reference evidence="5 6" key="1">
    <citation type="submission" date="2024-04" db="EMBL/GenBank/DDBJ databases">
        <title>Tritrichomonas musculus Genome.</title>
        <authorList>
            <person name="Alves-Ferreira E."/>
            <person name="Grigg M."/>
            <person name="Lorenzi H."/>
            <person name="Galac M."/>
        </authorList>
    </citation>
    <scope>NUCLEOTIDE SEQUENCE [LARGE SCALE GENOMIC DNA]</scope>
    <source>
        <strain evidence="5 6">EAF2021</strain>
    </source>
</reference>
<dbReference type="PANTHER" id="PTHR12176:SF80">
    <property type="entry name" value="EEF1A LYSINE METHYLTRANSFERASE 4"/>
    <property type="match status" value="1"/>
</dbReference>
<keyword evidence="6" id="KW-1185">Reference proteome</keyword>
<accession>A0ABR2JXL3</accession>
<protein>
    <submittedName>
        <fullName evidence="5">Endothelin-converting enzyme 2</fullName>
    </submittedName>
</protein>
<dbReference type="Proteomes" id="UP001470230">
    <property type="component" value="Unassembled WGS sequence"/>
</dbReference>
<dbReference type="CDD" id="cd02440">
    <property type="entry name" value="AdoMet_MTases"/>
    <property type="match status" value="1"/>
</dbReference>
<dbReference type="InterPro" id="IPR029063">
    <property type="entry name" value="SAM-dependent_MTases_sf"/>
</dbReference>
<dbReference type="Gene3D" id="3.40.50.150">
    <property type="entry name" value="Vaccinia Virus protein VP39"/>
    <property type="match status" value="1"/>
</dbReference>
<name>A0ABR2JXL3_9EUKA</name>
<dbReference type="PANTHER" id="PTHR12176">
    <property type="entry name" value="SAM-DEPENDENT METHYLTRANSFERASE SUPERFAMILY PROTEIN"/>
    <property type="match status" value="1"/>
</dbReference>
<proteinExistence type="inferred from homology"/>
<organism evidence="5 6">
    <name type="scientific">Tritrichomonas musculus</name>
    <dbReference type="NCBI Taxonomy" id="1915356"/>
    <lineage>
        <taxon>Eukaryota</taxon>
        <taxon>Metamonada</taxon>
        <taxon>Parabasalia</taxon>
        <taxon>Tritrichomonadida</taxon>
        <taxon>Tritrichomonadidae</taxon>
        <taxon>Tritrichomonas</taxon>
    </lineage>
</organism>
<gene>
    <name evidence="5" type="ORF">M9Y10_045842</name>
</gene>